<reference evidence="2" key="1">
    <citation type="submission" date="2015-06" db="UniProtKB">
        <authorList>
            <consortium name="EnsemblPlants"/>
        </authorList>
    </citation>
    <scope>IDENTIFICATION</scope>
</reference>
<dbReference type="SUPFAM" id="SSF57756">
    <property type="entry name" value="Retrovirus zinc finger-like domains"/>
    <property type="match status" value="1"/>
</dbReference>
<dbReference type="InterPro" id="IPR036875">
    <property type="entry name" value="Znf_CCHC_sf"/>
</dbReference>
<dbReference type="GO" id="GO:0003676">
    <property type="term" value="F:nucleic acid binding"/>
    <property type="evidence" value="ECO:0007669"/>
    <property type="project" value="InterPro"/>
</dbReference>
<dbReference type="InterPro" id="IPR001878">
    <property type="entry name" value="Znf_CCHC"/>
</dbReference>
<dbReference type="SMART" id="SM00343">
    <property type="entry name" value="ZnF_C2HC"/>
    <property type="match status" value="3"/>
</dbReference>
<accession>M8C3P0</accession>
<evidence type="ECO:0000313" key="2">
    <source>
        <dbReference type="EnsemblPlants" id="EMT28864"/>
    </source>
</evidence>
<dbReference type="SUPFAM" id="SSF50249">
    <property type="entry name" value="Nucleic acid-binding proteins"/>
    <property type="match status" value="1"/>
</dbReference>
<dbReference type="EnsemblPlants" id="EMT28864">
    <property type="protein sequence ID" value="EMT28864"/>
    <property type="gene ID" value="F775_19073"/>
</dbReference>
<feature type="domain" description="CCHC-type" evidence="1">
    <location>
        <begin position="401"/>
        <end position="415"/>
    </location>
</feature>
<dbReference type="GO" id="GO:0008270">
    <property type="term" value="F:zinc ion binding"/>
    <property type="evidence" value="ECO:0007669"/>
    <property type="project" value="InterPro"/>
</dbReference>
<organism evidence="2">
    <name type="scientific">Aegilops tauschii</name>
    <name type="common">Tausch's goatgrass</name>
    <name type="synonym">Aegilops squarrosa</name>
    <dbReference type="NCBI Taxonomy" id="37682"/>
    <lineage>
        <taxon>Eukaryota</taxon>
        <taxon>Viridiplantae</taxon>
        <taxon>Streptophyta</taxon>
        <taxon>Embryophyta</taxon>
        <taxon>Tracheophyta</taxon>
        <taxon>Spermatophyta</taxon>
        <taxon>Magnoliopsida</taxon>
        <taxon>Liliopsida</taxon>
        <taxon>Poales</taxon>
        <taxon>Poaceae</taxon>
        <taxon>BOP clade</taxon>
        <taxon>Pooideae</taxon>
        <taxon>Triticodae</taxon>
        <taxon>Triticeae</taxon>
        <taxon>Triticinae</taxon>
        <taxon>Aegilops</taxon>
    </lineage>
</organism>
<protein>
    <submittedName>
        <fullName evidence="2">Replication factor A protein 1</fullName>
    </submittedName>
</protein>
<dbReference type="InterPro" id="IPR012340">
    <property type="entry name" value="NA-bd_OB-fold"/>
</dbReference>
<name>M8C3P0_AEGTA</name>
<proteinExistence type="predicted"/>
<feature type="domain" description="CCHC-type" evidence="1">
    <location>
        <begin position="369"/>
        <end position="385"/>
    </location>
</feature>
<dbReference type="Pfam" id="PF00098">
    <property type="entry name" value="zf-CCHC"/>
    <property type="match status" value="2"/>
</dbReference>
<feature type="domain" description="CCHC-type" evidence="1">
    <location>
        <begin position="328"/>
        <end position="342"/>
    </location>
</feature>
<evidence type="ECO:0000259" key="1">
    <source>
        <dbReference type="PROSITE" id="PS50158"/>
    </source>
</evidence>
<sequence>MAFSPDQGLLRSSIAARAENAVNNLPFSRLHSSVLKQNTINAKMQQLSLNSHQGKMPAVRSIGQGFGPRPAEFLCQQPPPAYVNRGSVANNVTPNVTPVAFLNPYQGQLLHSMCISGTNPILALKGGRICEFNGKFVDTINSSLLKINPDLPDAEKLMQWYITEGKLAVCTSLSQEISSMEKMYFRKTVAQIKDENMGRSDQPDWVTVEATISHINTEKFSYPACTREVNGKRCNRKLKVMEETFGDEARVKVSIMKAERLDHTSNKSHVFYLGAFDGLWADGRGSAPGANGVATAVNVGFTNSDAGRQAKVSGGMPNAAPSAARYACSTCGSTGHNVQNCPAAMDIQLPPTGWDFTPSSYGSSASNARRCCKCNQPGHWARDCPWQATSYGSSASKAQLCCKCNQPGHWARDCPVQAPRMALQLETATAALVSASDVISLGTVLVTAQPPTPLQVLRLVPLQRQAAPHQEDAYVGRRVSQCRPPVKELSDGGEGGEEDIQLQVTEAIKELDDERIQI</sequence>
<dbReference type="Gene3D" id="2.40.50.140">
    <property type="entry name" value="Nucleic acid-binding proteins"/>
    <property type="match status" value="2"/>
</dbReference>
<dbReference type="Gene3D" id="4.10.60.10">
    <property type="entry name" value="Zinc finger, CCHC-type"/>
    <property type="match status" value="2"/>
</dbReference>
<dbReference type="AlphaFoldDB" id="M8C3P0"/>
<dbReference type="PROSITE" id="PS50158">
    <property type="entry name" value="ZF_CCHC"/>
    <property type="match status" value="3"/>
</dbReference>